<dbReference type="EMBL" id="CP043839">
    <property type="protein sequence ID" value="WOF13209.1"/>
    <property type="molecule type" value="Genomic_DNA"/>
</dbReference>
<dbReference type="GO" id="GO:0016853">
    <property type="term" value="F:isomerase activity"/>
    <property type="evidence" value="ECO:0007669"/>
    <property type="project" value="UniProtKB-KW"/>
</dbReference>
<feature type="chain" id="PRO_5030796156" evidence="1">
    <location>
        <begin position="22"/>
        <end position="363"/>
    </location>
</feature>
<evidence type="ECO:0000313" key="3">
    <source>
        <dbReference type="EMBL" id="NJC19527.1"/>
    </source>
</evidence>
<dbReference type="PROSITE" id="PS51352">
    <property type="entry name" value="THIOREDOXIN_2"/>
    <property type="match status" value="1"/>
</dbReference>
<gene>
    <name evidence="4" type="ORF">F1644_13450</name>
    <name evidence="3" type="ORF">GGR15_003161</name>
</gene>
<dbReference type="SUPFAM" id="SSF52833">
    <property type="entry name" value="Thioredoxin-like"/>
    <property type="match status" value="1"/>
</dbReference>
<dbReference type="RefSeq" id="WP_118303086.1">
    <property type="nucleotide sequence ID" value="NZ_CP043839.1"/>
</dbReference>
<organism evidence="3 5">
    <name type="scientific">Butyricimonas paravirosa</name>
    <dbReference type="NCBI Taxonomy" id="1472417"/>
    <lineage>
        <taxon>Bacteria</taxon>
        <taxon>Pseudomonadati</taxon>
        <taxon>Bacteroidota</taxon>
        <taxon>Bacteroidia</taxon>
        <taxon>Bacteroidales</taxon>
        <taxon>Odoribacteraceae</taxon>
        <taxon>Butyricimonas</taxon>
    </lineage>
</organism>
<dbReference type="Pfam" id="PF00578">
    <property type="entry name" value="AhpC-TSA"/>
    <property type="match status" value="1"/>
</dbReference>
<reference evidence="4 6" key="1">
    <citation type="submission" date="2019-09" db="EMBL/GenBank/DDBJ databases">
        <title>Butyricimonas paravirosa DSM 105722 (=214-4 = JCM 18677 = CCUG 65563).</title>
        <authorList>
            <person name="Le Roy T."/>
            <person name="Cani P.D."/>
        </authorList>
    </citation>
    <scope>NUCLEOTIDE SEQUENCE [LARGE SCALE GENOMIC DNA]</scope>
    <source>
        <strain evidence="4 6">DSM 105722</strain>
    </source>
</reference>
<feature type="signal peptide" evidence="1">
    <location>
        <begin position="1"/>
        <end position="21"/>
    </location>
</feature>
<dbReference type="PANTHER" id="PTHR42852:SF13">
    <property type="entry name" value="PROTEIN DIPZ"/>
    <property type="match status" value="1"/>
</dbReference>
<reference evidence="3 5" key="2">
    <citation type="submission" date="2020-03" db="EMBL/GenBank/DDBJ databases">
        <title>Genomic Encyclopedia of Type Strains, Phase IV (KMG-IV): sequencing the most valuable type-strain genomes for metagenomic binning, comparative biology and taxonomic classification.</title>
        <authorList>
            <person name="Goeker M."/>
        </authorList>
    </citation>
    <scope>NUCLEOTIDE SEQUENCE [LARGE SCALE GENOMIC DNA]</scope>
    <source>
        <strain evidence="3 5">DSM 105722</strain>
    </source>
</reference>
<dbReference type="Proteomes" id="UP001302374">
    <property type="component" value="Chromosome"/>
</dbReference>
<evidence type="ECO:0000259" key="2">
    <source>
        <dbReference type="PROSITE" id="PS51352"/>
    </source>
</evidence>
<dbReference type="GO" id="GO:0016209">
    <property type="term" value="F:antioxidant activity"/>
    <property type="evidence" value="ECO:0007669"/>
    <property type="project" value="InterPro"/>
</dbReference>
<keyword evidence="6" id="KW-1185">Reference proteome</keyword>
<keyword evidence="3" id="KW-0413">Isomerase</keyword>
<evidence type="ECO:0000313" key="5">
    <source>
        <dbReference type="Proteomes" id="UP000576368"/>
    </source>
</evidence>
<feature type="domain" description="Thioredoxin" evidence="2">
    <location>
        <begin position="54"/>
        <end position="194"/>
    </location>
</feature>
<sequence length="363" mass="41601">MMMKKLIYMAVLLFAVIAVKAQDYEAFNKFMRDYSKGWMTDYRKPAGNTMEMIKQVGEPAPEFYFDKKLNSKALKGKFIVINFWSTWCGSCINLVHDLDTVLFRNMQPYGGVQFIGVDSHETVSEREAQKWWEDRGLHYPCGYGKGADACAEAFHGNHPSAIIIDDQGIIRGRWDGWSPRLAEIIRMAIWALKIVPEQGIQADLATVKGLVEEKEYLKALYLLEIMPENIESAALKYQCKLEVSENSAIRYFDVIQEKYRGDEQYPAVMESIMHWVLVSDSRTDAVIKNGLDAAERLLRSGRNGDYRVHETMGILCYRYGESFKRKGVQALENSIPAAKMNCAGDDVIKHLEEQVKIYREKLD</sequence>
<name>A0A7X6BL81_9BACT</name>
<dbReference type="InterPro" id="IPR000866">
    <property type="entry name" value="AhpC/TSA"/>
</dbReference>
<dbReference type="EMBL" id="JAATLI010000011">
    <property type="protein sequence ID" value="NJC19527.1"/>
    <property type="molecule type" value="Genomic_DNA"/>
</dbReference>
<dbReference type="InterPro" id="IPR050553">
    <property type="entry name" value="Thioredoxin_ResA/DsbE_sf"/>
</dbReference>
<dbReference type="PANTHER" id="PTHR42852">
    <property type="entry name" value="THIOL:DISULFIDE INTERCHANGE PROTEIN DSBE"/>
    <property type="match status" value="1"/>
</dbReference>
<protein>
    <submittedName>
        <fullName evidence="3">Thiol-disulfide isomerase/thioredoxin</fullName>
    </submittedName>
    <submittedName>
        <fullName evidence="4">TlpA family protein disulfide reductase</fullName>
    </submittedName>
</protein>
<dbReference type="InterPro" id="IPR013766">
    <property type="entry name" value="Thioredoxin_domain"/>
</dbReference>
<keyword evidence="1" id="KW-0732">Signal</keyword>
<evidence type="ECO:0000256" key="1">
    <source>
        <dbReference type="SAM" id="SignalP"/>
    </source>
</evidence>
<dbReference type="GeneID" id="86892315"/>
<dbReference type="Gene3D" id="3.40.30.10">
    <property type="entry name" value="Glutaredoxin"/>
    <property type="match status" value="1"/>
</dbReference>
<evidence type="ECO:0000313" key="6">
    <source>
        <dbReference type="Proteomes" id="UP001302374"/>
    </source>
</evidence>
<dbReference type="InterPro" id="IPR036249">
    <property type="entry name" value="Thioredoxin-like_sf"/>
</dbReference>
<dbReference type="CDD" id="cd02966">
    <property type="entry name" value="TlpA_like_family"/>
    <property type="match status" value="1"/>
</dbReference>
<proteinExistence type="predicted"/>
<evidence type="ECO:0000313" key="4">
    <source>
        <dbReference type="EMBL" id="WOF13209.1"/>
    </source>
</evidence>
<dbReference type="AlphaFoldDB" id="A0A7X6BL81"/>
<dbReference type="GO" id="GO:0016491">
    <property type="term" value="F:oxidoreductase activity"/>
    <property type="evidence" value="ECO:0007669"/>
    <property type="project" value="InterPro"/>
</dbReference>
<accession>A0A7X6BL81</accession>
<dbReference type="Proteomes" id="UP000576368">
    <property type="component" value="Unassembled WGS sequence"/>
</dbReference>